<dbReference type="OrthoDB" id="417037at2759"/>
<reference evidence="7 8" key="1">
    <citation type="journal article" date="2017" name="PLoS Biol.">
        <title>The sea cucumber genome provides insights into morphological evolution and visceral regeneration.</title>
        <authorList>
            <person name="Zhang X."/>
            <person name="Sun L."/>
            <person name="Yuan J."/>
            <person name="Sun Y."/>
            <person name="Gao Y."/>
            <person name="Zhang L."/>
            <person name="Li S."/>
            <person name="Dai H."/>
            <person name="Hamel J.F."/>
            <person name="Liu C."/>
            <person name="Yu Y."/>
            <person name="Liu S."/>
            <person name="Lin W."/>
            <person name="Guo K."/>
            <person name="Jin S."/>
            <person name="Xu P."/>
            <person name="Storey K.B."/>
            <person name="Huan P."/>
            <person name="Zhang T."/>
            <person name="Zhou Y."/>
            <person name="Zhang J."/>
            <person name="Lin C."/>
            <person name="Li X."/>
            <person name="Xing L."/>
            <person name="Huo D."/>
            <person name="Sun M."/>
            <person name="Wang L."/>
            <person name="Mercier A."/>
            <person name="Li F."/>
            <person name="Yang H."/>
            <person name="Xiang J."/>
        </authorList>
    </citation>
    <scope>NUCLEOTIDE SEQUENCE [LARGE SCALE GENOMIC DNA]</scope>
    <source>
        <strain evidence="7">Shaxun</strain>
        <tissue evidence="7">Muscle</tissue>
    </source>
</reference>
<dbReference type="STRING" id="307972.A0A2G8LNP2"/>
<dbReference type="Proteomes" id="UP000230750">
    <property type="component" value="Unassembled WGS sequence"/>
</dbReference>
<evidence type="ECO:0000256" key="5">
    <source>
        <dbReference type="SAM" id="Phobius"/>
    </source>
</evidence>
<keyword evidence="8" id="KW-1185">Reference proteome</keyword>
<dbReference type="AlphaFoldDB" id="A0A2G8LNP2"/>
<gene>
    <name evidence="7" type="ORF">BSL78_01209</name>
</gene>
<dbReference type="PANTHER" id="PTHR11132">
    <property type="entry name" value="SOLUTE CARRIER FAMILY 35"/>
    <property type="match status" value="1"/>
</dbReference>
<evidence type="ECO:0000256" key="4">
    <source>
        <dbReference type="ARBA" id="ARBA00023136"/>
    </source>
</evidence>
<dbReference type="InterPro" id="IPR004853">
    <property type="entry name" value="Sugar_P_trans_dom"/>
</dbReference>
<feature type="transmembrane region" description="Helical" evidence="5">
    <location>
        <begin position="216"/>
        <end position="236"/>
    </location>
</feature>
<accession>A0A2G8LNP2</accession>
<feature type="transmembrane region" description="Helical" evidence="5">
    <location>
        <begin position="271"/>
        <end position="291"/>
    </location>
</feature>
<name>A0A2G8LNP2_STIJA</name>
<dbReference type="GO" id="GO:0016020">
    <property type="term" value="C:membrane"/>
    <property type="evidence" value="ECO:0007669"/>
    <property type="project" value="UniProtKB-SubCell"/>
</dbReference>
<dbReference type="Pfam" id="PF03151">
    <property type="entry name" value="TPT"/>
    <property type="match status" value="1"/>
</dbReference>
<dbReference type="EMBL" id="MRZV01000023">
    <property type="protein sequence ID" value="PIK61878.1"/>
    <property type="molecule type" value="Genomic_DNA"/>
</dbReference>
<feature type="domain" description="Sugar phosphate transporter" evidence="6">
    <location>
        <begin position="14"/>
        <end position="286"/>
    </location>
</feature>
<protein>
    <recommendedName>
        <fullName evidence="6">Sugar phosphate transporter domain-containing protein</fullName>
    </recommendedName>
</protein>
<evidence type="ECO:0000313" key="7">
    <source>
        <dbReference type="EMBL" id="PIK61878.1"/>
    </source>
</evidence>
<feature type="transmembrane region" description="Helical" evidence="5">
    <location>
        <begin position="243"/>
        <end position="265"/>
    </location>
</feature>
<feature type="transmembrane region" description="Helical" evidence="5">
    <location>
        <begin position="97"/>
        <end position="114"/>
    </location>
</feature>
<feature type="transmembrane region" description="Helical" evidence="5">
    <location>
        <begin position="146"/>
        <end position="165"/>
    </location>
</feature>
<proteinExistence type="predicted"/>
<sequence>MSIPAAVFYGFCSGSLAFINKLAVTTFDFRYPAFILFAQMVFTASILKILKVAGKINFAGISLESSWNCAIPSLFYAFHAMFALTALGDLNIPMYNVIKRCVPLVNIFLASCLLKEGRPSWKIISTVVVITSGCIIAGFGDLDFSLAAYLCGLVSIFSQGLYLTYVQKLGIEKQLTALELLYVNSINCIPLFLLYILLSWEFVDAVNFLRDCTFEFILVFLLVISMGCVLNYSLFLCTTLNSALTTSIVGVIKSVVTTVIGMFTFGGIQPTVLIITGISINTLGGMGYTYLKYKEKQEATDLPK</sequence>
<evidence type="ECO:0000259" key="6">
    <source>
        <dbReference type="Pfam" id="PF03151"/>
    </source>
</evidence>
<feature type="transmembrane region" description="Helical" evidence="5">
    <location>
        <begin position="177"/>
        <end position="196"/>
    </location>
</feature>
<comment type="caution">
    <text evidence="7">The sequence shown here is derived from an EMBL/GenBank/DDBJ whole genome shotgun (WGS) entry which is preliminary data.</text>
</comment>
<dbReference type="InterPro" id="IPR050186">
    <property type="entry name" value="TPT_transporter"/>
</dbReference>
<evidence type="ECO:0000313" key="8">
    <source>
        <dbReference type="Proteomes" id="UP000230750"/>
    </source>
</evidence>
<feature type="transmembrane region" description="Helical" evidence="5">
    <location>
        <begin position="65"/>
        <end position="85"/>
    </location>
</feature>
<keyword evidence="4 5" id="KW-0472">Membrane</keyword>
<evidence type="ECO:0000256" key="1">
    <source>
        <dbReference type="ARBA" id="ARBA00004141"/>
    </source>
</evidence>
<comment type="subcellular location">
    <subcellularLocation>
        <location evidence="1">Membrane</location>
        <topology evidence="1">Multi-pass membrane protein</topology>
    </subcellularLocation>
</comment>
<organism evidence="7 8">
    <name type="scientific">Stichopus japonicus</name>
    <name type="common">Sea cucumber</name>
    <dbReference type="NCBI Taxonomy" id="307972"/>
    <lineage>
        <taxon>Eukaryota</taxon>
        <taxon>Metazoa</taxon>
        <taxon>Echinodermata</taxon>
        <taxon>Eleutherozoa</taxon>
        <taxon>Echinozoa</taxon>
        <taxon>Holothuroidea</taxon>
        <taxon>Aspidochirotacea</taxon>
        <taxon>Aspidochirotida</taxon>
        <taxon>Stichopodidae</taxon>
        <taxon>Apostichopus</taxon>
    </lineage>
</organism>
<keyword evidence="2 5" id="KW-0812">Transmembrane</keyword>
<keyword evidence="3 5" id="KW-1133">Transmembrane helix</keyword>
<evidence type="ECO:0000256" key="3">
    <source>
        <dbReference type="ARBA" id="ARBA00022989"/>
    </source>
</evidence>
<evidence type="ECO:0000256" key="2">
    <source>
        <dbReference type="ARBA" id="ARBA00022692"/>
    </source>
</evidence>
<feature type="transmembrane region" description="Helical" evidence="5">
    <location>
        <begin position="33"/>
        <end position="53"/>
    </location>
</feature>
<feature type="transmembrane region" description="Helical" evidence="5">
    <location>
        <begin position="121"/>
        <end position="140"/>
    </location>
</feature>